<sequence length="379" mass="42007">MASRTKGTRGGAPPPGDVDDEEEVDALYKKPLADFTRARDELAKRLRQAGDKGASDRVKALRRPTAAAWTLNQLARRYPQRMEALLDAGERLREAQRGALGPGGAQGLKDASQEHRAIVNELLRAAPALFAEGGYREKGNPMDRLRDSLLATPTASPSDLELLARGRLSGELEPGDLSDMLGLLRGRPSERPAEAGTGRGSKGAKAEAPSRRRGRAAKEPPERQKRAGEEREGRRGAKERESAAEEREREGQRAAKEREREKQRATREREQKTKLAAERRERRERLAAEQRQQKAQLTAAERERDQASREASRAAKEADRLTREAARMSRAAEESEEAARTARKRADEAERRAAEAQQKAADGASRLEAAEDRLDRLGR</sequence>
<feature type="region of interest" description="Disordered" evidence="1">
    <location>
        <begin position="1"/>
        <end position="23"/>
    </location>
</feature>
<organism evidence="2 3">
    <name type="scientific">Sorangium cellulosum</name>
    <name type="common">Polyangium cellulosum</name>
    <dbReference type="NCBI Taxonomy" id="56"/>
    <lineage>
        <taxon>Bacteria</taxon>
        <taxon>Pseudomonadati</taxon>
        <taxon>Myxococcota</taxon>
        <taxon>Polyangia</taxon>
        <taxon>Polyangiales</taxon>
        <taxon>Polyangiaceae</taxon>
        <taxon>Sorangium</taxon>
    </lineage>
</organism>
<feature type="compositionally biased region" description="Basic and acidic residues" evidence="1">
    <location>
        <begin position="368"/>
        <end position="379"/>
    </location>
</feature>
<proteinExistence type="predicted"/>
<dbReference type="EMBL" id="CP012672">
    <property type="protein sequence ID" value="AUX38012.1"/>
    <property type="molecule type" value="Genomic_DNA"/>
</dbReference>
<reference evidence="2 3" key="1">
    <citation type="submission" date="2015-09" db="EMBL/GenBank/DDBJ databases">
        <title>Sorangium comparison.</title>
        <authorList>
            <person name="Zaburannyi N."/>
            <person name="Bunk B."/>
            <person name="Overmann J."/>
            <person name="Mueller R."/>
        </authorList>
    </citation>
    <scope>NUCLEOTIDE SEQUENCE [LARGE SCALE GENOMIC DNA]</scope>
    <source>
        <strain evidence="2 3">So ce836</strain>
    </source>
</reference>
<dbReference type="AlphaFoldDB" id="A0A4V0NHV7"/>
<evidence type="ECO:0000256" key="1">
    <source>
        <dbReference type="SAM" id="MobiDB-lite"/>
    </source>
</evidence>
<accession>A0A4V0NHV7</accession>
<evidence type="ECO:0000313" key="3">
    <source>
        <dbReference type="Proteomes" id="UP000295497"/>
    </source>
</evidence>
<feature type="compositionally biased region" description="Basic and acidic residues" evidence="1">
    <location>
        <begin position="300"/>
        <end position="354"/>
    </location>
</feature>
<name>A0A4V0NHV7_SORCE</name>
<dbReference type="RefSeq" id="WP_129580526.1">
    <property type="nucleotide sequence ID" value="NZ_CP012672.1"/>
</dbReference>
<gene>
    <name evidence="2" type="ORF">SOCE836_102500</name>
</gene>
<evidence type="ECO:0000313" key="2">
    <source>
        <dbReference type="EMBL" id="AUX38012.1"/>
    </source>
</evidence>
<evidence type="ECO:0008006" key="4">
    <source>
        <dbReference type="Google" id="ProtNLM"/>
    </source>
</evidence>
<feature type="compositionally biased region" description="Basic and acidic residues" evidence="1">
    <location>
        <begin position="204"/>
        <end position="292"/>
    </location>
</feature>
<feature type="region of interest" description="Disordered" evidence="1">
    <location>
        <begin position="170"/>
        <end position="379"/>
    </location>
</feature>
<protein>
    <recommendedName>
        <fullName evidence="4">TolA protein</fullName>
    </recommendedName>
</protein>
<dbReference type="Proteomes" id="UP000295497">
    <property type="component" value="Chromosome"/>
</dbReference>